<evidence type="ECO:0000313" key="3">
    <source>
        <dbReference type="Proteomes" id="UP001454036"/>
    </source>
</evidence>
<name>A0AAV3R212_LITER</name>
<protein>
    <submittedName>
        <fullName evidence="2">Uncharacterized protein</fullName>
    </submittedName>
</protein>
<keyword evidence="3" id="KW-1185">Reference proteome</keyword>
<evidence type="ECO:0000256" key="1">
    <source>
        <dbReference type="SAM" id="MobiDB-lite"/>
    </source>
</evidence>
<feature type="compositionally biased region" description="Basic and acidic residues" evidence="1">
    <location>
        <begin position="43"/>
        <end position="60"/>
    </location>
</feature>
<sequence length="138" mass="15638">MTGDQKCTRVCYQASVPLVNPGAANQDSRRKRRGDSEVNTMMNKEEDNSPNKKESLKKAVPHEEVEWIPFSEKDQEKTFRVGTKLDKRHTTQLIELIREFACLFMGDGRHAWRGPYCGPPSPPCRSSISSAQTAEKNI</sequence>
<proteinExistence type="predicted"/>
<feature type="region of interest" description="Disordered" evidence="1">
    <location>
        <begin position="19"/>
        <end position="60"/>
    </location>
</feature>
<dbReference type="AlphaFoldDB" id="A0AAV3R212"/>
<comment type="caution">
    <text evidence="2">The sequence shown here is derived from an EMBL/GenBank/DDBJ whole genome shotgun (WGS) entry which is preliminary data.</text>
</comment>
<organism evidence="2 3">
    <name type="scientific">Lithospermum erythrorhizon</name>
    <name type="common">Purple gromwell</name>
    <name type="synonym">Lithospermum officinale var. erythrorhizon</name>
    <dbReference type="NCBI Taxonomy" id="34254"/>
    <lineage>
        <taxon>Eukaryota</taxon>
        <taxon>Viridiplantae</taxon>
        <taxon>Streptophyta</taxon>
        <taxon>Embryophyta</taxon>
        <taxon>Tracheophyta</taxon>
        <taxon>Spermatophyta</taxon>
        <taxon>Magnoliopsida</taxon>
        <taxon>eudicotyledons</taxon>
        <taxon>Gunneridae</taxon>
        <taxon>Pentapetalae</taxon>
        <taxon>asterids</taxon>
        <taxon>lamiids</taxon>
        <taxon>Boraginales</taxon>
        <taxon>Boraginaceae</taxon>
        <taxon>Boraginoideae</taxon>
        <taxon>Lithospermeae</taxon>
        <taxon>Lithospermum</taxon>
    </lineage>
</organism>
<evidence type="ECO:0000313" key="2">
    <source>
        <dbReference type="EMBL" id="GAA0170033.1"/>
    </source>
</evidence>
<accession>A0AAV3R212</accession>
<dbReference type="EMBL" id="BAABME010007069">
    <property type="protein sequence ID" value="GAA0170033.1"/>
    <property type="molecule type" value="Genomic_DNA"/>
</dbReference>
<reference evidence="2 3" key="1">
    <citation type="submission" date="2024-01" db="EMBL/GenBank/DDBJ databases">
        <title>The complete chloroplast genome sequence of Lithospermum erythrorhizon: insights into the phylogenetic relationship among Boraginaceae species and the maternal lineages of purple gromwells.</title>
        <authorList>
            <person name="Okada T."/>
            <person name="Watanabe K."/>
        </authorList>
    </citation>
    <scope>NUCLEOTIDE SEQUENCE [LARGE SCALE GENOMIC DNA]</scope>
</reference>
<gene>
    <name evidence="2" type="ORF">LIER_24383</name>
</gene>
<dbReference type="Proteomes" id="UP001454036">
    <property type="component" value="Unassembled WGS sequence"/>
</dbReference>